<gene>
    <name evidence="1" type="ORF">LAZ67_3004961</name>
</gene>
<protein>
    <submittedName>
        <fullName evidence="1">Uncharacterized protein</fullName>
    </submittedName>
</protein>
<accession>A0ABY6K9Y7</accession>
<reference evidence="1 2" key="1">
    <citation type="submission" date="2022-01" db="EMBL/GenBank/DDBJ databases">
        <title>A chromosomal length assembly of Cordylochernes scorpioides.</title>
        <authorList>
            <person name="Zeh D."/>
            <person name="Zeh J."/>
        </authorList>
    </citation>
    <scope>NUCLEOTIDE SEQUENCE [LARGE SCALE GENOMIC DNA]</scope>
    <source>
        <strain evidence="1">IN4F17</strain>
        <tissue evidence="1">Whole Body</tissue>
    </source>
</reference>
<evidence type="ECO:0000313" key="2">
    <source>
        <dbReference type="Proteomes" id="UP001235939"/>
    </source>
</evidence>
<dbReference type="Proteomes" id="UP001235939">
    <property type="component" value="Chromosome 03"/>
</dbReference>
<keyword evidence="2" id="KW-1185">Reference proteome</keyword>
<organism evidence="1 2">
    <name type="scientific">Cordylochernes scorpioides</name>
    <dbReference type="NCBI Taxonomy" id="51811"/>
    <lineage>
        <taxon>Eukaryota</taxon>
        <taxon>Metazoa</taxon>
        <taxon>Ecdysozoa</taxon>
        <taxon>Arthropoda</taxon>
        <taxon>Chelicerata</taxon>
        <taxon>Arachnida</taxon>
        <taxon>Pseudoscorpiones</taxon>
        <taxon>Cheliferoidea</taxon>
        <taxon>Chernetidae</taxon>
        <taxon>Cordylochernes</taxon>
    </lineage>
</organism>
<name>A0ABY6K9Y7_9ARAC</name>
<proteinExistence type="predicted"/>
<sequence>MAPDSFKSSTPPVSARNLRKRRRPVMSWLEVVKEAIGRSVDELRVVVTNGLNWRIFIHIVTRSRTRLNE</sequence>
<evidence type="ECO:0000313" key="1">
    <source>
        <dbReference type="EMBL" id="UYV65652.1"/>
    </source>
</evidence>
<dbReference type="EMBL" id="CP092865">
    <property type="protein sequence ID" value="UYV65652.1"/>
    <property type="molecule type" value="Genomic_DNA"/>
</dbReference>